<accession>Q979D3</accession>
<evidence type="ECO:0000259" key="1">
    <source>
        <dbReference type="PROSITE" id="PS51186"/>
    </source>
</evidence>
<evidence type="ECO:0000313" key="2">
    <source>
        <dbReference type="EMBL" id="BAB60370.1"/>
    </source>
</evidence>
<reference evidence="2 3" key="1">
    <citation type="journal article" date="1999" name="Proc. Jpn. Acad.">
        <title>Determination of the complete genomic DNA sequence of Thermoplasma volvanium GSS1.</title>
        <authorList>
            <person name="Kawashima T."/>
            <person name="Yamamoto Y."/>
            <person name="Aramaki H."/>
            <person name="Nunoshiba T."/>
            <person name="Kawamoto T."/>
            <person name="Watanabe K."/>
            <person name="Yamazaki M."/>
            <person name="Kanehori K."/>
            <person name="Amano N."/>
            <person name="Ohya Y."/>
            <person name="Makino K."/>
            <person name="Suzuki M."/>
        </authorList>
    </citation>
    <scope>NUCLEOTIDE SEQUENCE [LARGE SCALE GENOMIC DNA]</scope>
    <source>
        <strain evidence="3">ATCC 51530 / DSM 4299 / JCM 9571 / NBRC 15438 / GSS1</strain>
    </source>
</reference>
<dbReference type="SMR" id="Q979D3"/>
<keyword evidence="3" id="KW-1185">Reference proteome</keyword>
<dbReference type="InterPro" id="IPR016181">
    <property type="entry name" value="Acyl_CoA_acyltransferase"/>
</dbReference>
<name>Q979D3_THEVO</name>
<dbReference type="PaxDb" id="273116-14325466"/>
<dbReference type="SUPFAM" id="SSF55729">
    <property type="entry name" value="Acyl-CoA N-acyltransferases (Nat)"/>
    <property type="match status" value="1"/>
</dbReference>
<dbReference type="Proteomes" id="UP000001017">
    <property type="component" value="Chromosome"/>
</dbReference>
<dbReference type="PANTHER" id="PTHR41700:SF1">
    <property type="entry name" value="N-ACETYLTRANSFERASE DOMAIN-CONTAINING PROTEIN"/>
    <property type="match status" value="1"/>
</dbReference>
<dbReference type="RefSeq" id="WP_010917463.1">
    <property type="nucleotide sequence ID" value="NC_002689.2"/>
</dbReference>
<dbReference type="PROSITE" id="PS51186">
    <property type="entry name" value="GNAT"/>
    <property type="match status" value="1"/>
</dbReference>
<organism evidence="2 3">
    <name type="scientific">Thermoplasma volcanium (strain ATCC 51530 / DSM 4299 / JCM 9571 / NBRC 15438 / GSS1)</name>
    <dbReference type="NCBI Taxonomy" id="273116"/>
    <lineage>
        <taxon>Archaea</taxon>
        <taxon>Methanobacteriati</taxon>
        <taxon>Thermoplasmatota</taxon>
        <taxon>Thermoplasmata</taxon>
        <taxon>Thermoplasmatales</taxon>
        <taxon>Thermoplasmataceae</taxon>
        <taxon>Thermoplasma</taxon>
    </lineage>
</organism>
<dbReference type="AlphaFoldDB" id="Q979D3"/>
<dbReference type="GO" id="GO:0016747">
    <property type="term" value="F:acyltransferase activity, transferring groups other than amino-acyl groups"/>
    <property type="evidence" value="ECO:0007669"/>
    <property type="project" value="InterPro"/>
</dbReference>
<dbReference type="KEGG" id="tvo:TVG1266004"/>
<dbReference type="PhylomeDB" id="Q979D3"/>
<sequence length="263" mass="30497">MKIVRIYDTADLDDVLGVIKSAWNSQNVNGAFKDTIASMRYHGGIILGAYSNDRLVGMSFSYPGYRHGSVYLYSHMTGVIEEEKHRNIGYELKMKQREVARSMGYELIAWTFDPANPLNAYFNLSKLKCISRTYVKNFYGRMEDGINRGMRTDRLVAEWWLNIDLDVDYDNVVFINSGKEGNYKPIEYSNSDVLGFKMPNSINYFSENIERGNNLKDIIEKVFNTLFEKGYSIVDYKRGEDNYFVFKKIENIPSRIFDSNIPI</sequence>
<dbReference type="eggNOG" id="arCOG04215">
    <property type="taxonomic scope" value="Archaea"/>
</dbReference>
<protein>
    <recommendedName>
        <fullName evidence="1">N-acetyltransferase domain-containing protein</fullName>
    </recommendedName>
</protein>
<dbReference type="OrthoDB" id="31228at2157"/>
<dbReference type="GeneID" id="1441345"/>
<dbReference type="InterPro" id="IPR000182">
    <property type="entry name" value="GNAT_dom"/>
</dbReference>
<feature type="domain" description="N-acetyltransferase" evidence="1">
    <location>
        <begin position="2"/>
        <end position="170"/>
    </location>
</feature>
<gene>
    <name evidence="2" type="ORF">TVG1266004</name>
</gene>
<proteinExistence type="predicted"/>
<dbReference type="PANTHER" id="PTHR41700">
    <property type="entry name" value="GCN5-RELATED N-ACETYLTRANSFERASE"/>
    <property type="match status" value="1"/>
</dbReference>
<dbReference type="EMBL" id="BA000011">
    <property type="protein sequence ID" value="BAB60370.1"/>
    <property type="molecule type" value="Genomic_DNA"/>
</dbReference>
<dbReference type="DNASU" id="1441345"/>
<dbReference type="InterPro" id="IPR038764">
    <property type="entry name" value="GNAT_N_AcTrfase_prd"/>
</dbReference>
<dbReference type="HOGENOM" id="CLU_061573_1_0_2"/>
<dbReference type="STRING" id="273116.gene:9382033"/>
<reference evidence="2 3" key="2">
    <citation type="journal article" date="2000" name="Proc. Natl. Acad. Sci. U.S.A.">
        <title>Archaeal adaptation to higher temperatures revealed by genomic sequence of Thermoplasma volcanium.</title>
        <authorList>
            <person name="Kawashima T."/>
            <person name="Amano N."/>
            <person name="Koike H."/>
            <person name="Makino S."/>
            <person name="Higuchi S."/>
            <person name="Kawashima-Ohya Y."/>
            <person name="Watanabe K."/>
            <person name="Yamazaki M."/>
            <person name="Kanehori K."/>
            <person name="Kawamoto T."/>
            <person name="Nunoshiba T."/>
            <person name="Yamamoto Y."/>
            <person name="Aramaki H."/>
            <person name="Makino K."/>
            <person name="Suzuki M."/>
        </authorList>
    </citation>
    <scope>NUCLEOTIDE SEQUENCE [LARGE SCALE GENOMIC DNA]</scope>
    <source>
        <strain evidence="3">ATCC 51530 / DSM 4299 / JCM 9571 / NBRC 15438 / GSS1</strain>
    </source>
</reference>
<dbReference type="Gene3D" id="3.40.630.30">
    <property type="match status" value="1"/>
</dbReference>
<evidence type="ECO:0000313" key="3">
    <source>
        <dbReference type="Proteomes" id="UP000001017"/>
    </source>
</evidence>